<dbReference type="RefSeq" id="WP_214215963.1">
    <property type="nucleotide sequence ID" value="NZ_JABBFO010000028.1"/>
</dbReference>
<accession>A0ABS5T856</accession>
<name>A0ABS5T856_9GAMM</name>
<evidence type="ECO:0000313" key="1">
    <source>
        <dbReference type="EMBL" id="MBT0728544.1"/>
    </source>
</evidence>
<evidence type="ECO:0000313" key="2">
    <source>
        <dbReference type="Proteomes" id="UP000786875"/>
    </source>
</evidence>
<keyword evidence="2" id="KW-1185">Reference proteome</keyword>
<protein>
    <submittedName>
        <fullName evidence="1">Uncharacterized protein</fullName>
    </submittedName>
</protein>
<sequence length="99" mass="11256">MNQNSFYNDSIFAIFKEANYAQLDINSFKELGFDIDSEEFKFQMKSLTDNGLIQRSDGERGVGLCYSKADDSYGASYWIPSIKLQLSLRGRHVFSATGF</sequence>
<gene>
    <name evidence="1" type="ORF">HGT73_14485</name>
</gene>
<dbReference type="EMBL" id="JABBFO010000028">
    <property type="protein sequence ID" value="MBT0728544.1"/>
    <property type="molecule type" value="Genomic_DNA"/>
</dbReference>
<reference evidence="1 2" key="1">
    <citation type="submission" date="2020-04" db="EMBL/GenBank/DDBJ databases">
        <title>Genome sequencing of Rosenbergiella species.</title>
        <authorList>
            <person name="Alvarez-Perez S."/>
            <person name="Lievens B."/>
        </authorList>
    </citation>
    <scope>NUCLEOTIDE SEQUENCE [LARGE SCALE GENOMIC DNA]</scope>
    <source>
        <strain evidence="1 2">CdVSA20.1</strain>
    </source>
</reference>
<comment type="caution">
    <text evidence="1">The sequence shown here is derived from an EMBL/GenBank/DDBJ whole genome shotgun (WGS) entry which is preliminary data.</text>
</comment>
<organism evidence="1 2">
    <name type="scientific">Rosenbergiella australiborealis</name>
    <dbReference type="NCBI Taxonomy" id="1544696"/>
    <lineage>
        <taxon>Bacteria</taxon>
        <taxon>Pseudomonadati</taxon>
        <taxon>Pseudomonadota</taxon>
        <taxon>Gammaproteobacteria</taxon>
        <taxon>Enterobacterales</taxon>
        <taxon>Erwiniaceae</taxon>
        <taxon>Rosenbergiella</taxon>
    </lineage>
</organism>
<dbReference type="Proteomes" id="UP000786875">
    <property type="component" value="Unassembled WGS sequence"/>
</dbReference>
<proteinExistence type="predicted"/>